<organism evidence="1 2">
    <name type="scientific">Marchantia polymorpha</name>
    <name type="common">Common liverwort</name>
    <name type="synonym">Marchantia aquatica</name>
    <dbReference type="NCBI Taxonomy" id="3197"/>
    <lineage>
        <taxon>Eukaryota</taxon>
        <taxon>Viridiplantae</taxon>
        <taxon>Streptophyta</taxon>
        <taxon>Embryophyta</taxon>
        <taxon>Marchantiophyta</taxon>
        <taxon>Marchantiopsida</taxon>
        <taxon>Marchantiidae</taxon>
        <taxon>Marchantiales</taxon>
        <taxon>Marchantiaceae</taxon>
        <taxon>Marchantia</taxon>
    </lineage>
</organism>
<dbReference type="AlphaFoldDB" id="A0A2R6WY44"/>
<proteinExistence type="predicted"/>
<dbReference type="Proteomes" id="UP000244005">
    <property type="component" value="Unassembled WGS sequence"/>
</dbReference>
<name>A0A2R6WY44_MARPO</name>
<accession>A0A2R6WY44</accession>
<evidence type="ECO:0000313" key="1">
    <source>
        <dbReference type="EMBL" id="PTQ38759.1"/>
    </source>
</evidence>
<evidence type="ECO:0000313" key="2">
    <source>
        <dbReference type="Proteomes" id="UP000244005"/>
    </source>
</evidence>
<sequence>MVRVWLGGFRFRAHASDQLRLFGFQSVCVKAEVESSRLLDSRRVWPSVGSVAPCARTAPSAEGYMICTVGTGARVHDMPVAGQLSFECIP</sequence>
<protein>
    <submittedName>
        <fullName evidence="1">Uncharacterized protein</fullName>
    </submittedName>
</protein>
<dbReference type="Gramene" id="Mp3g19840.1">
    <property type="protein sequence ID" value="Mp3g19840.1.cds"/>
    <property type="gene ID" value="Mp3g19840"/>
</dbReference>
<keyword evidence="2" id="KW-1185">Reference proteome</keyword>
<reference evidence="2" key="1">
    <citation type="journal article" date="2017" name="Cell">
        <title>Insights into land plant evolution garnered from the Marchantia polymorpha genome.</title>
        <authorList>
            <person name="Bowman J.L."/>
            <person name="Kohchi T."/>
            <person name="Yamato K.T."/>
            <person name="Jenkins J."/>
            <person name="Shu S."/>
            <person name="Ishizaki K."/>
            <person name="Yamaoka S."/>
            <person name="Nishihama R."/>
            <person name="Nakamura Y."/>
            <person name="Berger F."/>
            <person name="Adam C."/>
            <person name="Aki S.S."/>
            <person name="Althoff F."/>
            <person name="Araki T."/>
            <person name="Arteaga-Vazquez M.A."/>
            <person name="Balasubrmanian S."/>
            <person name="Barry K."/>
            <person name="Bauer D."/>
            <person name="Boehm C.R."/>
            <person name="Briginshaw L."/>
            <person name="Caballero-Perez J."/>
            <person name="Catarino B."/>
            <person name="Chen F."/>
            <person name="Chiyoda S."/>
            <person name="Chovatia M."/>
            <person name="Davies K.M."/>
            <person name="Delmans M."/>
            <person name="Demura T."/>
            <person name="Dierschke T."/>
            <person name="Dolan L."/>
            <person name="Dorantes-Acosta A.E."/>
            <person name="Eklund D.M."/>
            <person name="Florent S.N."/>
            <person name="Flores-Sandoval E."/>
            <person name="Fujiyama A."/>
            <person name="Fukuzawa H."/>
            <person name="Galik B."/>
            <person name="Grimanelli D."/>
            <person name="Grimwood J."/>
            <person name="Grossniklaus U."/>
            <person name="Hamada T."/>
            <person name="Haseloff J."/>
            <person name="Hetherington A.J."/>
            <person name="Higo A."/>
            <person name="Hirakawa Y."/>
            <person name="Hundley H.N."/>
            <person name="Ikeda Y."/>
            <person name="Inoue K."/>
            <person name="Inoue S.I."/>
            <person name="Ishida S."/>
            <person name="Jia Q."/>
            <person name="Kakita M."/>
            <person name="Kanazawa T."/>
            <person name="Kawai Y."/>
            <person name="Kawashima T."/>
            <person name="Kennedy M."/>
            <person name="Kinose K."/>
            <person name="Kinoshita T."/>
            <person name="Kohara Y."/>
            <person name="Koide E."/>
            <person name="Komatsu K."/>
            <person name="Kopischke S."/>
            <person name="Kubo M."/>
            <person name="Kyozuka J."/>
            <person name="Lagercrantz U."/>
            <person name="Lin S.S."/>
            <person name="Lindquist E."/>
            <person name="Lipzen A.M."/>
            <person name="Lu C.W."/>
            <person name="De Luna E."/>
            <person name="Martienssen R.A."/>
            <person name="Minamino N."/>
            <person name="Mizutani M."/>
            <person name="Mizutani M."/>
            <person name="Mochizuki N."/>
            <person name="Monte I."/>
            <person name="Mosher R."/>
            <person name="Nagasaki H."/>
            <person name="Nakagami H."/>
            <person name="Naramoto S."/>
            <person name="Nishitani K."/>
            <person name="Ohtani M."/>
            <person name="Okamoto T."/>
            <person name="Okumura M."/>
            <person name="Phillips J."/>
            <person name="Pollak B."/>
            <person name="Reinders A."/>
            <person name="Rovekamp M."/>
            <person name="Sano R."/>
            <person name="Sawa S."/>
            <person name="Schmid M.W."/>
            <person name="Shirakawa M."/>
            <person name="Solano R."/>
            <person name="Spunde A."/>
            <person name="Suetsugu N."/>
            <person name="Sugano S."/>
            <person name="Sugiyama A."/>
            <person name="Sun R."/>
            <person name="Suzuki Y."/>
            <person name="Takenaka M."/>
            <person name="Takezawa D."/>
            <person name="Tomogane H."/>
            <person name="Tsuzuki M."/>
            <person name="Ueda T."/>
            <person name="Umeda M."/>
            <person name="Ward J.M."/>
            <person name="Watanabe Y."/>
            <person name="Yazaki K."/>
            <person name="Yokoyama R."/>
            <person name="Yoshitake Y."/>
            <person name="Yotsui I."/>
            <person name="Zachgo S."/>
            <person name="Schmutz J."/>
        </authorList>
    </citation>
    <scope>NUCLEOTIDE SEQUENCE [LARGE SCALE GENOMIC DNA]</scope>
    <source>
        <strain evidence="2">Tak-1</strain>
    </source>
</reference>
<gene>
    <name evidence="1" type="ORF">MARPO_0049s0050</name>
</gene>
<dbReference type="EMBL" id="KZ772721">
    <property type="protein sequence ID" value="PTQ38759.1"/>
    <property type="molecule type" value="Genomic_DNA"/>
</dbReference>